<proteinExistence type="predicted"/>
<dbReference type="STRING" id="870435.A0A0C3NQ49"/>
<reference evidence="2 3" key="1">
    <citation type="submission" date="2014-04" db="EMBL/GenBank/DDBJ databases">
        <authorList>
            <consortium name="DOE Joint Genome Institute"/>
            <person name="Kuo A."/>
            <person name="Kohler A."/>
            <person name="Costa M.D."/>
            <person name="Nagy L.G."/>
            <person name="Floudas D."/>
            <person name="Copeland A."/>
            <person name="Barry K.W."/>
            <person name="Cichocki N."/>
            <person name="Veneault-Fourrey C."/>
            <person name="LaButti K."/>
            <person name="Lindquist E.A."/>
            <person name="Lipzen A."/>
            <person name="Lundell T."/>
            <person name="Morin E."/>
            <person name="Murat C."/>
            <person name="Sun H."/>
            <person name="Tunlid A."/>
            <person name="Henrissat B."/>
            <person name="Grigoriev I.V."/>
            <person name="Hibbett D.S."/>
            <person name="Martin F."/>
            <person name="Nordberg H.P."/>
            <person name="Cantor M.N."/>
            <person name="Hua S.X."/>
        </authorList>
    </citation>
    <scope>NUCLEOTIDE SEQUENCE [LARGE SCALE GENOMIC DNA]</scope>
    <source>
        <strain evidence="2 3">Marx 270</strain>
    </source>
</reference>
<name>A0A0C3NQ49_PISTI</name>
<feature type="non-terminal residue" evidence="2">
    <location>
        <position position="130"/>
    </location>
</feature>
<evidence type="ECO:0000313" key="2">
    <source>
        <dbReference type="EMBL" id="KIO02995.1"/>
    </source>
</evidence>
<dbReference type="OrthoDB" id="2673128at2759"/>
<accession>A0A0C3NQ49</accession>
<keyword evidence="1" id="KW-1133">Transmembrane helix</keyword>
<keyword evidence="1" id="KW-0472">Membrane</keyword>
<sequence>MVGIPPGFVHIARQLHCLVRPLALAYAGVRIWTILFEEPAPRWLRVSVYLFSIPMAAACSVLHAYLRDKREAARRGAVLAPRVKSIWPGGLDIILSVAQDFRSGHIGSPFDRYCEEYGPVVNVRIVFEDQ</sequence>
<organism evidence="2 3">
    <name type="scientific">Pisolithus tinctorius Marx 270</name>
    <dbReference type="NCBI Taxonomy" id="870435"/>
    <lineage>
        <taxon>Eukaryota</taxon>
        <taxon>Fungi</taxon>
        <taxon>Dikarya</taxon>
        <taxon>Basidiomycota</taxon>
        <taxon>Agaricomycotina</taxon>
        <taxon>Agaricomycetes</taxon>
        <taxon>Agaricomycetidae</taxon>
        <taxon>Boletales</taxon>
        <taxon>Sclerodermatineae</taxon>
        <taxon>Pisolithaceae</taxon>
        <taxon>Pisolithus</taxon>
    </lineage>
</organism>
<dbReference type="HOGENOM" id="CLU_130000_0_0_1"/>
<protein>
    <submittedName>
        <fullName evidence="2">Uncharacterized protein</fullName>
    </submittedName>
</protein>
<gene>
    <name evidence="2" type="ORF">M404DRAFT_27320</name>
</gene>
<evidence type="ECO:0000256" key="1">
    <source>
        <dbReference type="SAM" id="Phobius"/>
    </source>
</evidence>
<dbReference type="InParanoid" id="A0A0C3NQ49"/>
<dbReference type="EMBL" id="KN831978">
    <property type="protein sequence ID" value="KIO02995.1"/>
    <property type="molecule type" value="Genomic_DNA"/>
</dbReference>
<reference evidence="3" key="2">
    <citation type="submission" date="2015-01" db="EMBL/GenBank/DDBJ databases">
        <title>Evolutionary Origins and Diversification of the Mycorrhizal Mutualists.</title>
        <authorList>
            <consortium name="DOE Joint Genome Institute"/>
            <consortium name="Mycorrhizal Genomics Consortium"/>
            <person name="Kohler A."/>
            <person name="Kuo A."/>
            <person name="Nagy L.G."/>
            <person name="Floudas D."/>
            <person name="Copeland A."/>
            <person name="Barry K.W."/>
            <person name="Cichocki N."/>
            <person name="Veneault-Fourrey C."/>
            <person name="LaButti K."/>
            <person name="Lindquist E.A."/>
            <person name="Lipzen A."/>
            <person name="Lundell T."/>
            <person name="Morin E."/>
            <person name="Murat C."/>
            <person name="Riley R."/>
            <person name="Ohm R."/>
            <person name="Sun H."/>
            <person name="Tunlid A."/>
            <person name="Henrissat B."/>
            <person name="Grigoriev I.V."/>
            <person name="Hibbett D.S."/>
            <person name="Martin F."/>
        </authorList>
    </citation>
    <scope>NUCLEOTIDE SEQUENCE [LARGE SCALE GENOMIC DNA]</scope>
    <source>
        <strain evidence="3">Marx 270</strain>
    </source>
</reference>
<keyword evidence="1" id="KW-0812">Transmembrane</keyword>
<keyword evidence="3" id="KW-1185">Reference proteome</keyword>
<dbReference type="AlphaFoldDB" id="A0A0C3NQ49"/>
<evidence type="ECO:0000313" key="3">
    <source>
        <dbReference type="Proteomes" id="UP000054217"/>
    </source>
</evidence>
<dbReference type="Proteomes" id="UP000054217">
    <property type="component" value="Unassembled WGS sequence"/>
</dbReference>
<feature type="transmembrane region" description="Helical" evidence="1">
    <location>
        <begin position="46"/>
        <end position="66"/>
    </location>
</feature>